<feature type="transmembrane region" description="Helical" evidence="10">
    <location>
        <begin position="358"/>
        <end position="375"/>
    </location>
</feature>
<evidence type="ECO:0000256" key="8">
    <source>
        <dbReference type="RuleBase" id="RU003346"/>
    </source>
</evidence>
<feature type="transmembrane region" description="Helical" evidence="10">
    <location>
        <begin position="410"/>
        <end position="435"/>
    </location>
</feature>
<evidence type="ECO:0000256" key="10">
    <source>
        <dbReference type="SAM" id="Phobius"/>
    </source>
</evidence>
<comment type="similarity">
    <text evidence="2 8">Belongs to the major facilitator superfamily. Sugar transporter (TC 2.A.1.1) family.</text>
</comment>
<keyword evidence="7" id="KW-0462">Maltose metabolism</keyword>
<keyword evidence="3 8" id="KW-0813">Transport</keyword>
<dbReference type="GO" id="GO:0000023">
    <property type="term" value="P:maltose metabolic process"/>
    <property type="evidence" value="ECO:0007669"/>
    <property type="project" value="UniProtKB-KW"/>
</dbReference>
<dbReference type="InterPro" id="IPR005829">
    <property type="entry name" value="Sugar_transporter_CS"/>
</dbReference>
<feature type="transmembrane region" description="Helical" evidence="10">
    <location>
        <begin position="456"/>
        <end position="473"/>
    </location>
</feature>
<evidence type="ECO:0000256" key="2">
    <source>
        <dbReference type="ARBA" id="ARBA00010992"/>
    </source>
</evidence>
<comment type="caution">
    <text evidence="12">The sequence shown here is derived from an EMBL/GenBank/DDBJ whole genome shotgun (WGS) entry which is preliminary data.</text>
</comment>
<dbReference type="Gene3D" id="1.20.1250.20">
    <property type="entry name" value="MFS general substrate transporter like domains"/>
    <property type="match status" value="1"/>
</dbReference>
<dbReference type="PROSITE" id="PS00217">
    <property type="entry name" value="SUGAR_TRANSPORT_2"/>
    <property type="match status" value="1"/>
</dbReference>
<evidence type="ECO:0000313" key="12">
    <source>
        <dbReference type="EMBL" id="KKO97505.1"/>
    </source>
</evidence>
<dbReference type="PANTHER" id="PTHR48022">
    <property type="entry name" value="PLASTIDIC GLUCOSE TRANSPORTER 4"/>
    <property type="match status" value="1"/>
</dbReference>
<dbReference type="OMA" id="PAFNMKY"/>
<dbReference type="InterPro" id="IPR036259">
    <property type="entry name" value="MFS_trans_sf"/>
</dbReference>
<feature type="transmembrane region" description="Helical" evidence="10">
    <location>
        <begin position="140"/>
        <end position="158"/>
    </location>
</feature>
<evidence type="ECO:0000256" key="7">
    <source>
        <dbReference type="ARBA" id="ARBA00026248"/>
    </source>
</evidence>
<dbReference type="AlphaFoldDB" id="A0A0F9WWH3"/>
<feature type="transmembrane region" description="Helical" evidence="10">
    <location>
        <begin position="164"/>
        <end position="186"/>
    </location>
</feature>
<feature type="region of interest" description="Disordered" evidence="9">
    <location>
        <begin position="547"/>
        <end position="567"/>
    </location>
</feature>
<dbReference type="OrthoDB" id="6612291at2759"/>
<feature type="compositionally biased region" description="Polar residues" evidence="9">
    <location>
        <begin position="1"/>
        <end position="17"/>
    </location>
</feature>
<evidence type="ECO:0000259" key="11">
    <source>
        <dbReference type="PROSITE" id="PS50850"/>
    </source>
</evidence>
<keyword evidence="5 10" id="KW-1133">Transmembrane helix</keyword>
<proteinExistence type="inferred from homology"/>
<dbReference type="Proteomes" id="UP000034112">
    <property type="component" value="Unassembled WGS sequence"/>
</dbReference>
<dbReference type="InterPro" id="IPR003663">
    <property type="entry name" value="Sugar/inositol_transpt"/>
</dbReference>
<feature type="transmembrane region" description="Helical" evidence="10">
    <location>
        <begin position="382"/>
        <end position="404"/>
    </location>
</feature>
<dbReference type="PANTHER" id="PTHR48022:SF5">
    <property type="entry name" value="ALPHA-GLUCOSIDES PERMEASE MPH2-RELATED"/>
    <property type="match status" value="1"/>
</dbReference>
<feature type="transmembrane region" description="Helical" evidence="10">
    <location>
        <begin position="320"/>
        <end position="338"/>
    </location>
</feature>
<feature type="domain" description="Major facilitator superfamily (MFS) profile" evidence="11">
    <location>
        <begin position="63"/>
        <end position="507"/>
    </location>
</feature>
<evidence type="ECO:0000256" key="3">
    <source>
        <dbReference type="ARBA" id="ARBA00022448"/>
    </source>
</evidence>
<evidence type="ECO:0000256" key="6">
    <source>
        <dbReference type="ARBA" id="ARBA00023136"/>
    </source>
</evidence>
<sequence length="567" mass="63012">MESSTETTARGKSSLTAVGTPALHHPDQEDIGDTIQYAQIATTKEHSMSVWSGIKLYPRAIGWSVLLSTAIVMEGYDVVLMGSFYAIDPFNRKYGILQPDGTYQLTAEWQAGLSNAMNVGQIFGLFMTGILSERLGYRKTMMMALTAVVGFIFVLFFAPNLPTLLVGEILMGIPLGVFQTLTVTYASEVCPVVLRCYLTTYVNLCWVMGQLIASGVLRGLVTRDDQWAFRIPFAVQWVWPIPIMIGVFLAPESPWWLVRQGRTRDAVAALKRLTSKSDLFFNAEETVAMMVHTNELEKEIEAGTSYLDCFKGVDLRRTEVVCFVWAAQNLCGAGLMGYSTYFYTQAGLATENAFNMSLGQYAIGFCGTLFSWVLMTHFGRRTLYVGGLSILFILLLAIGFVSLAGAHNTAASWATGSLLLVYTFFYDSTVGPVCYSLVSELSSTRLRAKTIVLSRNLYNIFSIVNGVIIPYMLNPTAWNWRGKAGFFWACFCFLCVVWSYFRLPEPKGRTYGELDVLFQKGVSARKFKTAVVDPFYRTDDEKLERPEKVELEHAGGTNDTGVGALPL</sequence>
<keyword evidence="6 10" id="KW-0472">Membrane</keyword>
<dbReference type="SUPFAM" id="SSF103473">
    <property type="entry name" value="MFS general substrate transporter"/>
    <property type="match status" value="1"/>
</dbReference>
<dbReference type="InterPro" id="IPR005828">
    <property type="entry name" value="MFS_sugar_transport-like"/>
</dbReference>
<dbReference type="EMBL" id="JOKZ01000554">
    <property type="protein sequence ID" value="KKO97505.1"/>
    <property type="molecule type" value="Genomic_DNA"/>
</dbReference>
<feature type="region of interest" description="Disordered" evidence="9">
    <location>
        <begin position="1"/>
        <end position="25"/>
    </location>
</feature>
<evidence type="ECO:0000256" key="1">
    <source>
        <dbReference type="ARBA" id="ARBA00004141"/>
    </source>
</evidence>
<dbReference type="PROSITE" id="PS50850">
    <property type="entry name" value="MFS"/>
    <property type="match status" value="1"/>
</dbReference>
<reference evidence="13" key="1">
    <citation type="journal article" date="2015" name="Genome Announc.">
        <title>Draft whole-genome sequence of the biocontrol agent Trichoderma harzianum T6776.</title>
        <authorList>
            <person name="Baroncelli R."/>
            <person name="Piaggeschi G."/>
            <person name="Fiorini L."/>
            <person name="Bertolini E."/>
            <person name="Zapparata A."/>
            <person name="Pe M.E."/>
            <person name="Sarrocco S."/>
            <person name="Vannacci G."/>
        </authorList>
    </citation>
    <scope>NUCLEOTIDE SEQUENCE [LARGE SCALE GENOMIC DNA]</scope>
    <source>
        <strain evidence="13">T6776</strain>
    </source>
</reference>
<evidence type="ECO:0000256" key="4">
    <source>
        <dbReference type="ARBA" id="ARBA00022692"/>
    </source>
</evidence>
<feature type="transmembrane region" description="Helical" evidence="10">
    <location>
        <begin position="237"/>
        <end position="258"/>
    </location>
</feature>
<feature type="transmembrane region" description="Helical" evidence="10">
    <location>
        <begin position="485"/>
        <end position="501"/>
    </location>
</feature>
<evidence type="ECO:0000256" key="9">
    <source>
        <dbReference type="SAM" id="MobiDB-lite"/>
    </source>
</evidence>
<gene>
    <name evidence="12" type="ORF">THAR02_10395</name>
</gene>
<dbReference type="InterPro" id="IPR020846">
    <property type="entry name" value="MFS_dom"/>
</dbReference>
<comment type="subcellular location">
    <subcellularLocation>
        <location evidence="1">Membrane</location>
        <topology evidence="1">Multi-pass membrane protein</topology>
    </subcellularLocation>
</comment>
<dbReference type="FunFam" id="1.20.1250.20:FF:000149">
    <property type="entry name" value="MFS transporter, SP family, general alpha glucoside:H+ symporter"/>
    <property type="match status" value="1"/>
</dbReference>
<protein>
    <submittedName>
        <fullName evidence="12">Sugar porter family MFS transporter</fullName>
    </submittedName>
</protein>
<dbReference type="GO" id="GO:0005351">
    <property type="term" value="F:carbohydrate:proton symporter activity"/>
    <property type="evidence" value="ECO:0007669"/>
    <property type="project" value="TreeGrafter"/>
</dbReference>
<dbReference type="InterPro" id="IPR050360">
    <property type="entry name" value="MFS_Sugar_Transporters"/>
</dbReference>
<name>A0A0F9WWH3_TRIHA</name>
<dbReference type="NCBIfam" id="TIGR00879">
    <property type="entry name" value="SP"/>
    <property type="match status" value="1"/>
</dbReference>
<feature type="transmembrane region" description="Helical" evidence="10">
    <location>
        <begin position="107"/>
        <end position="128"/>
    </location>
</feature>
<evidence type="ECO:0000313" key="13">
    <source>
        <dbReference type="Proteomes" id="UP000034112"/>
    </source>
</evidence>
<feature type="transmembrane region" description="Helical" evidence="10">
    <location>
        <begin position="65"/>
        <end position="87"/>
    </location>
</feature>
<feature type="transmembrane region" description="Helical" evidence="10">
    <location>
        <begin position="198"/>
        <end position="217"/>
    </location>
</feature>
<dbReference type="Pfam" id="PF00083">
    <property type="entry name" value="Sugar_tr"/>
    <property type="match status" value="1"/>
</dbReference>
<organism evidence="12 13">
    <name type="scientific">Trichoderma harzianum</name>
    <name type="common">Hypocrea lixii</name>
    <dbReference type="NCBI Taxonomy" id="5544"/>
    <lineage>
        <taxon>Eukaryota</taxon>
        <taxon>Fungi</taxon>
        <taxon>Dikarya</taxon>
        <taxon>Ascomycota</taxon>
        <taxon>Pezizomycotina</taxon>
        <taxon>Sordariomycetes</taxon>
        <taxon>Hypocreomycetidae</taxon>
        <taxon>Hypocreales</taxon>
        <taxon>Hypocreaceae</taxon>
        <taxon>Trichoderma</taxon>
    </lineage>
</organism>
<dbReference type="GO" id="GO:0016020">
    <property type="term" value="C:membrane"/>
    <property type="evidence" value="ECO:0007669"/>
    <property type="project" value="UniProtKB-SubCell"/>
</dbReference>
<accession>A0A0F9WWH3</accession>
<evidence type="ECO:0000256" key="5">
    <source>
        <dbReference type="ARBA" id="ARBA00022989"/>
    </source>
</evidence>
<keyword evidence="4 10" id="KW-0812">Transmembrane</keyword>